<feature type="region of interest" description="Disordered" evidence="1">
    <location>
        <begin position="584"/>
        <end position="626"/>
    </location>
</feature>
<dbReference type="InterPro" id="IPR055354">
    <property type="entry name" value="DUF7507"/>
</dbReference>
<dbReference type="Proteomes" id="UP001595823">
    <property type="component" value="Unassembled WGS sequence"/>
</dbReference>
<comment type="caution">
    <text evidence="5">The sequence shown here is derived from an EMBL/GenBank/DDBJ whole genome shotgun (WGS) entry which is preliminary data.</text>
</comment>
<feature type="compositionally biased region" description="Pro residues" evidence="1">
    <location>
        <begin position="591"/>
        <end position="603"/>
    </location>
</feature>
<dbReference type="Gene3D" id="2.60.120.200">
    <property type="match status" value="1"/>
</dbReference>
<dbReference type="InterPro" id="IPR057687">
    <property type="entry name" value="DUF7927"/>
</dbReference>
<organism evidence="5 6">
    <name type="scientific">Salininema proteolyticum</name>
    <dbReference type="NCBI Taxonomy" id="1607685"/>
    <lineage>
        <taxon>Bacteria</taxon>
        <taxon>Bacillati</taxon>
        <taxon>Actinomycetota</taxon>
        <taxon>Actinomycetes</taxon>
        <taxon>Glycomycetales</taxon>
        <taxon>Glycomycetaceae</taxon>
        <taxon>Salininema</taxon>
    </lineage>
</organism>
<dbReference type="RefSeq" id="WP_380619329.1">
    <property type="nucleotide sequence ID" value="NZ_JBHSDK010000011.1"/>
</dbReference>
<dbReference type="PANTHER" id="PTHR34819:SF5">
    <property type="entry name" value="CONSERVED REPEAT DOMAIN PROTEIN"/>
    <property type="match status" value="1"/>
</dbReference>
<evidence type="ECO:0000313" key="5">
    <source>
        <dbReference type="EMBL" id="MFC4335037.1"/>
    </source>
</evidence>
<feature type="transmembrane region" description="Helical" evidence="2">
    <location>
        <begin position="634"/>
        <end position="654"/>
    </location>
</feature>
<evidence type="ECO:0000256" key="1">
    <source>
        <dbReference type="SAM" id="MobiDB-lite"/>
    </source>
</evidence>
<dbReference type="EMBL" id="JBHSDK010000011">
    <property type="protein sequence ID" value="MFC4335037.1"/>
    <property type="molecule type" value="Genomic_DNA"/>
</dbReference>
<protein>
    <submittedName>
        <fullName evidence="5">Uncharacterized protein</fullName>
    </submittedName>
</protein>
<dbReference type="Pfam" id="PF24346">
    <property type="entry name" value="DUF7507"/>
    <property type="match status" value="1"/>
</dbReference>
<keyword evidence="2" id="KW-0472">Membrane</keyword>
<dbReference type="PANTHER" id="PTHR34819">
    <property type="entry name" value="LARGE CYSTEINE-RICH PERIPLASMIC PROTEIN OMCB"/>
    <property type="match status" value="1"/>
</dbReference>
<evidence type="ECO:0000259" key="4">
    <source>
        <dbReference type="Pfam" id="PF25549"/>
    </source>
</evidence>
<proteinExistence type="predicted"/>
<feature type="region of interest" description="Disordered" evidence="1">
    <location>
        <begin position="560"/>
        <end position="579"/>
    </location>
</feature>
<keyword evidence="2" id="KW-0812">Transmembrane</keyword>
<reference evidence="6" key="1">
    <citation type="journal article" date="2019" name="Int. J. Syst. Evol. Microbiol.">
        <title>The Global Catalogue of Microorganisms (GCM) 10K type strain sequencing project: providing services to taxonomists for standard genome sequencing and annotation.</title>
        <authorList>
            <consortium name="The Broad Institute Genomics Platform"/>
            <consortium name="The Broad Institute Genome Sequencing Center for Infectious Disease"/>
            <person name="Wu L."/>
            <person name="Ma J."/>
        </authorList>
    </citation>
    <scope>NUCLEOTIDE SEQUENCE [LARGE SCALE GENOMIC DNA]</scope>
    <source>
        <strain evidence="6">IBRC-M 10908</strain>
    </source>
</reference>
<dbReference type="SUPFAM" id="SSF49899">
    <property type="entry name" value="Concanavalin A-like lectins/glucanases"/>
    <property type="match status" value="1"/>
</dbReference>
<feature type="domain" description="DUF7927" evidence="4">
    <location>
        <begin position="468"/>
        <end position="584"/>
    </location>
</feature>
<feature type="compositionally biased region" description="Basic and acidic residues" evidence="1">
    <location>
        <begin position="612"/>
        <end position="625"/>
    </location>
</feature>
<name>A0ABV8TWK1_9ACTN</name>
<evidence type="ECO:0000256" key="2">
    <source>
        <dbReference type="SAM" id="Phobius"/>
    </source>
</evidence>
<dbReference type="Gene3D" id="2.60.40.740">
    <property type="match status" value="1"/>
</dbReference>
<keyword evidence="2" id="KW-1133">Transmembrane helix</keyword>
<dbReference type="InterPro" id="IPR051172">
    <property type="entry name" value="Chlamydia_OmcB"/>
</dbReference>
<dbReference type="InterPro" id="IPR013320">
    <property type="entry name" value="ConA-like_dom_sf"/>
</dbReference>
<dbReference type="NCBIfam" id="TIGR01451">
    <property type="entry name" value="B_ant_repeat"/>
    <property type="match status" value="2"/>
</dbReference>
<accession>A0ABV8TWK1</accession>
<feature type="compositionally biased region" description="Polar residues" evidence="1">
    <location>
        <begin position="560"/>
        <end position="571"/>
    </location>
</feature>
<dbReference type="Pfam" id="PF25549">
    <property type="entry name" value="DUF7927"/>
    <property type="match status" value="1"/>
</dbReference>
<gene>
    <name evidence="5" type="ORF">ACFPET_07485</name>
</gene>
<dbReference type="InterPro" id="IPR047589">
    <property type="entry name" value="DUF11_rpt"/>
</dbReference>
<keyword evidence="6" id="KW-1185">Reference proteome</keyword>
<evidence type="ECO:0000313" key="6">
    <source>
        <dbReference type="Proteomes" id="UP001595823"/>
    </source>
</evidence>
<feature type="domain" description="DUF7507" evidence="3">
    <location>
        <begin position="344"/>
        <end position="448"/>
    </location>
</feature>
<sequence>MDKLAESIGENMRREFMATAAAVLMLNGAAPEASAQTSGSLLLSETFAEETVTDSGFQPLGAACLTGAAAGNGSVVGDCAAYQNGPVPIVGETPGYLQLTDSRGARTGGIVYNNPLPGNGGLQVTFEQYQYGGTGADGISFFLVDGSADLESTGAYGGSLGYAQRGGDSGVRAGYLGVGLDAYGNYAVDFEGRGTGCPEDQRAPDEYQVYDRPPNNVTLRGPGNGTDRYCYLAGTGTTEATGTDPDGNTLYGSSLPGDLHVDTTDPESAKRTVRLTVSEDEFPTVTVEADFNDGNGFQQVLQTTMTSPVPPTYKFGFAASTGSDDDVHLIRNVEVRSLVALAELNLVKQVYRPDGSAPPERYNVGDNVVYQYVVTNTGTSPLTDVEVDDSVFGPVTCPSTELAPAGDEDSTMTCTVDYAIRDSDIRDGKIVNTAVAEGEHGGGDRIESPEAEVSIDVDSPSLSMSKTVSQPAADPGDSLTYEITATNTGVGELSNATFTDDLSKVLAGAEYNGDAQASTGNVAVSGETLTWTGSLPEGESTMVTYSVVVADGFAGTLNNRISSEAPGSNCPTDEPTADGCTAETVVEDQPGPGPDPDPSPDPGPEPEPDPDPTDRSDDSPDDKETLAVTGAPSASVLLGGMALIIAGVLLLWAVRRNLPSD</sequence>
<evidence type="ECO:0000259" key="3">
    <source>
        <dbReference type="Pfam" id="PF24346"/>
    </source>
</evidence>